<protein>
    <submittedName>
        <fullName evidence="1">Uncharacterized protein</fullName>
    </submittedName>
</protein>
<reference evidence="1" key="1">
    <citation type="journal article" date="2022" name="ISME J.">
        <title>Identification of active gaseous-alkane degraders at natural gas seeps.</title>
        <authorList>
            <person name="Farhan Ul Haque M."/>
            <person name="Hernandez M."/>
            <person name="Crombie A.T."/>
            <person name="Murrell J.C."/>
        </authorList>
    </citation>
    <scope>NUCLEOTIDE SEQUENCE</scope>
    <source>
        <strain evidence="1">PC2</strain>
    </source>
</reference>
<dbReference type="Proteomes" id="UP001139104">
    <property type="component" value="Unassembled WGS sequence"/>
</dbReference>
<dbReference type="EMBL" id="JAIVFP010000001">
    <property type="protein sequence ID" value="MCI4682328.1"/>
    <property type="molecule type" value="Genomic_DNA"/>
</dbReference>
<gene>
    <name evidence="1" type="ORF">K2U94_06075</name>
</gene>
<dbReference type="RefSeq" id="WP_243066347.1">
    <property type="nucleotide sequence ID" value="NZ_JAIVFK010000064.1"/>
</dbReference>
<name>A0ABS9Z3X8_9HYPH</name>
<keyword evidence="2" id="KW-1185">Reference proteome</keyword>
<evidence type="ECO:0000313" key="1">
    <source>
        <dbReference type="EMBL" id="MCI4682328.1"/>
    </source>
</evidence>
<evidence type="ECO:0000313" key="2">
    <source>
        <dbReference type="Proteomes" id="UP001139104"/>
    </source>
</evidence>
<sequence length="135" mass="14179">MARALTAFVKKDDVPSRKALQGALDPLGFRIVLDEDYKPFKTKGYVPVALDGEDAGFDLRFDEPAAEIRAKLGLADGAVALAIRWGGDPREELAALAVLAALAQSFGAAVAPPGAEAVLSVEDLLVMARKAAQAF</sequence>
<accession>A0ABS9Z3X8</accession>
<organism evidence="1 2">
    <name type="scientific">Candidatus Rhodoblastus alkanivorans</name>
    <dbReference type="NCBI Taxonomy" id="2954117"/>
    <lineage>
        <taxon>Bacteria</taxon>
        <taxon>Pseudomonadati</taxon>
        <taxon>Pseudomonadota</taxon>
        <taxon>Alphaproteobacteria</taxon>
        <taxon>Hyphomicrobiales</taxon>
        <taxon>Rhodoblastaceae</taxon>
        <taxon>Rhodoblastus</taxon>
    </lineage>
</organism>
<comment type="caution">
    <text evidence="1">The sequence shown here is derived from an EMBL/GenBank/DDBJ whole genome shotgun (WGS) entry which is preliminary data.</text>
</comment>
<proteinExistence type="predicted"/>